<dbReference type="OrthoDB" id="10049986at2759"/>
<evidence type="ECO:0000256" key="1">
    <source>
        <dbReference type="SAM" id="MobiDB-lite"/>
    </source>
</evidence>
<feature type="region of interest" description="Disordered" evidence="1">
    <location>
        <begin position="30"/>
        <end position="51"/>
    </location>
</feature>
<proteinExistence type="predicted"/>
<feature type="domain" description="PiggyBac transposable element-derived protein" evidence="2">
    <location>
        <begin position="219"/>
        <end position="352"/>
    </location>
</feature>
<dbReference type="AlphaFoldDB" id="A0A8J2J879"/>
<dbReference type="Proteomes" id="UP000708208">
    <property type="component" value="Unassembled WGS sequence"/>
</dbReference>
<dbReference type="PANTHER" id="PTHR46599">
    <property type="entry name" value="PIGGYBAC TRANSPOSABLE ELEMENT-DERIVED PROTEIN 4"/>
    <property type="match status" value="1"/>
</dbReference>
<dbReference type="EMBL" id="CAJVCH010031265">
    <property type="protein sequence ID" value="CAG7709962.1"/>
    <property type="molecule type" value="Genomic_DNA"/>
</dbReference>
<dbReference type="PANTHER" id="PTHR46599:SF6">
    <property type="entry name" value="DUAL SPECIFICITY PHOSPHATASE 26"/>
    <property type="match status" value="1"/>
</dbReference>
<name>A0A8J2J879_9HEXA</name>
<feature type="compositionally biased region" description="Basic and acidic residues" evidence="1">
    <location>
        <begin position="33"/>
        <end position="44"/>
    </location>
</feature>
<evidence type="ECO:0000259" key="2">
    <source>
        <dbReference type="Pfam" id="PF13843"/>
    </source>
</evidence>
<dbReference type="InterPro" id="IPR029526">
    <property type="entry name" value="PGBD"/>
</dbReference>
<organism evidence="3 4">
    <name type="scientific">Allacma fusca</name>
    <dbReference type="NCBI Taxonomy" id="39272"/>
    <lineage>
        <taxon>Eukaryota</taxon>
        <taxon>Metazoa</taxon>
        <taxon>Ecdysozoa</taxon>
        <taxon>Arthropoda</taxon>
        <taxon>Hexapoda</taxon>
        <taxon>Collembola</taxon>
        <taxon>Symphypleona</taxon>
        <taxon>Sminthuridae</taxon>
        <taxon>Allacma</taxon>
    </lineage>
</organism>
<comment type="caution">
    <text evidence="3">The sequence shown here is derived from an EMBL/GenBank/DDBJ whole genome shotgun (WGS) entry which is preliminary data.</text>
</comment>
<keyword evidence="4" id="KW-1185">Reference proteome</keyword>
<dbReference type="Pfam" id="PF13843">
    <property type="entry name" value="DDE_Tnp_1_7"/>
    <property type="match status" value="1"/>
</dbReference>
<sequence length="466" mass="53934">MNLIGLEEDSSEDEPLQDDTFQEDIIDQMPSTSEKKQLKQDKENASIPDPDQDVFLSSYGTQWTTRVPRAPTDAWRFGLVNHQDGPRNQAKVHKNENLTKVQLLSVMISDDVLKEVCKWTSNWAHHSIQKWNHEHPRTKPRLWRDTNPTELKGFLGLILLGGIEKHRKKPWSELWSNDEKIRNLAYVATMSRNRFMNLINALRFDDTIKRHEDNQQTQAVKELIEVKLTCCGTVRKQKIELPPFIRGCSNAEKENTFVFNEDNLVTLVRHNPKKNRYVLLLSSAHYDNETILVQHKKGEFNVPVMIDCYNANKGGVDTADQMVGNYTERYPPKRWSIKIFIHILDYVVLNSYIIWRRNDPSWNNAHKSFRRKYIRELAYDLITPQIRLRAATVGSLHRYARSAMKVMGIDYSPDDRRPIEVATTSTAPVVRQKIKQGRCRFDGGLKYCEQPNVSVVSSADTSGVSD</sequence>
<gene>
    <name evidence="3" type="ORF">AFUS01_LOCUS4942</name>
</gene>
<evidence type="ECO:0000313" key="3">
    <source>
        <dbReference type="EMBL" id="CAG7709962.1"/>
    </source>
</evidence>
<protein>
    <recommendedName>
        <fullName evidence="2">PiggyBac transposable element-derived protein domain-containing protein</fullName>
    </recommendedName>
</protein>
<reference evidence="3" key="1">
    <citation type="submission" date="2021-06" db="EMBL/GenBank/DDBJ databases">
        <authorList>
            <person name="Hodson N. C."/>
            <person name="Mongue J. A."/>
            <person name="Jaron S. K."/>
        </authorList>
    </citation>
    <scope>NUCLEOTIDE SEQUENCE</scope>
</reference>
<accession>A0A8J2J879</accession>
<evidence type="ECO:0000313" key="4">
    <source>
        <dbReference type="Proteomes" id="UP000708208"/>
    </source>
</evidence>